<comment type="caution">
    <text evidence="1">The sequence shown here is derived from an EMBL/GenBank/DDBJ whole genome shotgun (WGS) entry which is preliminary data.</text>
</comment>
<dbReference type="RefSeq" id="WP_179752774.1">
    <property type="nucleotide sequence ID" value="NZ_JACCBU010000001.1"/>
</dbReference>
<dbReference type="AlphaFoldDB" id="A0A7Y9LDN9"/>
<gene>
    <name evidence="1" type="ORF">BKA15_003480</name>
</gene>
<dbReference type="Proteomes" id="UP000569914">
    <property type="component" value="Unassembled WGS sequence"/>
</dbReference>
<accession>A0A7Y9LDN9</accession>
<protein>
    <recommendedName>
        <fullName evidence="3">DUF2332 domain-containing protein</fullName>
    </recommendedName>
</protein>
<keyword evidence="2" id="KW-1185">Reference proteome</keyword>
<name>A0A7Y9LDN9_9ACTN</name>
<dbReference type="InterPro" id="IPR011200">
    <property type="entry name" value="UCP012608"/>
</dbReference>
<reference evidence="1 2" key="1">
    <citation type="submission" date="2020-07" db="EMBL/GenBank/DDBJ databases">
        <title>Sequencing the genomes of 1000 actinobacteria strains.</title>
        <authorList>
            <person name="Klenk H.-P."/>
        </authorList>
    </citation>
    <scope>NUCLEOTIDE SEQUENCE [LARGE SCALE GENOMIC DNA]</scope>
    <source>
        <strain evidence="1 2">DSM 22083</strain>
    </source>
</reference>
<proteinExistence type="predicted"/>
<evidence type="ECO:0000313" key="1">
    <source>
        <dbReference type="EMBL" id="NYE72151.1"/>
    </source>
</evidence>
<dbReference type="Pfam" id="PF10094">
    <property type="entry name" value="DUF2332"/>
    <property type="match status" value="1"/>
</dbReference>
<evidence type="ECO:0000313" key="2">
    <source>
        <dbReference type="Proteomes" id="UP000569914"/>
    </source>
</evidence>
<dbReference type="EMBL" id="JACCBU010000001">
    <property type="protein sequence ID" value="NYE72151.1"/>
    <property type="molecule type" value="Genomic_DNA"/>
</dbReference>
<evidence type="ECO:0008006" key="3">
    <source>
        <dbReference type="Google" id="ProtNLM"/>
    </source>
</evidence>
<sequence>MPPSYEQLSHLFRFFGETQCRGRSDVYATLSAAVADDDQLLELTSTAPPDQRRPSLLFAAVNLLLANDQDAALRSYYPIHGGTRKIDARLAPTFAAFCREHWSELEQLLATRSTQTNEIRRCFALRLGRHELARHWPGPVHLLEIGASAGLNLIFDRYAYRLDGSPLAGGDESTVVVETAQRGITADRLWADRPAPVRQRLGLDQHPVDLDDPEARNWLEAFIWPERIDDLATLRGAIEAFRTTEADVRLVRGDAVADTAAVIDELPGDEPVLVFTASLLSYLDQDQRTAFDDQLRSAAERRRIGWVFAEGPALLARSGIDAAGLSGPLASVVTNYAVGVSLRSPDTRHDQILALAEPYLRWIAPARVPDDDFAWASDPTAP</sequence>
<organism evidence="1 2">
    <name type="scientific">Microlunatus parietis</name>
    <dbReference type="NCBI Taxonomy" id="682979"/>
    <lineage>
        <taxon>Bacteria</taxon>
        <taxon>Bacillati</taxon>
        <taxon>Actinomycetota</taxon>
        <taxon>Actinomycetes</taxon>
        <taxon>Propionibacteriales</taxon>
        <taxon>Propionibacteriaceae</taxon>
        <taxon>Microlunatus</taxon>
    </lineage>
</organism>